<protein>
    <submittedName>
        <fullName evidence="1">Uncharacterized protein</fullName>
    </submittedName>
</protein>
<sequence length="183" mass="20731">MEALLSTLYEPDDVIFIGDACANYSRQRECVRTVTEHLSNLQMAEYFRPNPLTGMSVRRDNGKQSLVCDECVAKFRYAVVEFDSKPLNEQYAFYLAMLDKGMPFAALIYSGNKSIHGLLAVDCPDADSWKRTVEDELFRNRLELLGCDGACKNESRMTRTPGVIRSNGKKQKLLYLNPNLKGN</sequence>
<name>A0A644YAF0_9ZZZZ</name>
<accession>A0A644YAF0</accession>
<organism evidence="1">
    <name type="scientific">bioreactor metagenome</name>
    <dbReference type="NCBI Taxonomy" id="1076179"/>
    <lineage>
        <taxon>unclassified sequences</taxon>
        <taxon>metagenomes</taxon>
        <taxon>ecological metagenomes</taxon>
    </lineage>
</organism>
<proteinExistence type="predicted"/>
<dbReference type="AlphaFoldDB" id="A0A644YAF0"/>
<evidence type="ECO:0000313" key="1">
    <source>
        <dbReference type="EMBL" id="MPM24898.1"/>
    </source>
</evidence>
<comment type="caution">
    <text evidence="1">The sequence shown here is derived from an EMBL/GenBank/DDBJ whole genome shotgun (WGS) entry which is preliminary data.</text>
</comment>
<gene>
    <name evidence="1" type="ORF">SDC9_71386</name>
</gene>
<reference evidence="1" key="1">
    <citation type="submission" date="2019-08" db="EMBL/GenBank/DDBJ databases">
        <authorList>
            <person name="Kucharzyk K."/>
            <person name="Murdoch R.W."/>
            <person name="Higgins S."/>
            <person name="Loffler F."/>
        </authorList>
    </citation>
    <scope>NUCLEOTIDE SEQUENCE</scope>
</reference>
<dbReference type="EMBL" id="VSSQ01004368">
    <property type="protein sequence ID" value="MPM24898.1"/>
    <property type="molecule type" value="Genomic_DNA"/>
</dbReference>